<gene>
    <name evidence="2" type="ORF">SDC9_79979</name>
</gene>
<evidence type="ECO:0000313" key="2">
    <source>
        <dbReference type="EMBL" id="MPM33404.1"/>
    </source>
</evidence>
<feature type="compositionally biased region" description="Polar residues" evidence="1">
    <location>
        <begin position="40"/>
        <end position="50"/>
    </location>
</feature>
<feature type="compositionally biased region" description="Basic and acidic residues" evidence="1">
    <location>
        <begin position="1"/>
        <end position="11"/>
    </location>
</feature>
<feature type="compositionally biased region" description="Basic and acidic residues" evidence="1">
    <location>
        <begin position="82"/>
        <end position="111"/>
    </location>
</feature>
<feature type="region of interest" description="Disordered" evidence="1">
    <location>
        <begin position="1"/>
        <end position="54"/>
    </location>
</feature>
<dbReference type="AlphaFoldDB" id="A0A644Z5M5"/>
<name>A0A644Z5M5_9ZZZZ</name>
<sequence length="126" mass="14282">MGEDHDVRLGYDDQPSLRNFRPFEEQGRRHHGRRFGGVSSPENQHGSSGLRSFLDVDRGIRRSVPDPSEPFRKQVLLEARGRNKDIIGPHGTELYRGKGGKPESQGEKEHCGQWGSFQLHRPSLPT</sequence>
<organism evidence="2">
    <name type="scientific">bioreactor metagenome</name>
    <dbReference type="NCBI Taxonomy" id="1076179"/>
    <lineage>
        <taxon>unclassified sequences</taxon>
        <taxon>metagenomes</taxon>
        <taxon>ecological metagenomes</taxon>
    </lineage>
</organism>
<feature type="region of interest" description="Disordered" evidence="1">
    <location>
        <begin position="82"/>
        <end position="126"/>
    </location>
</feature>
<accession>A0A644Z5M5</accession>
<protein>
    <submittedName>
        <fullName evidence="2">Uncharacterized protein</fullName>
    </submittedName>
</protein>
<reference evidence="2" key="1">
    <citation type="submission" date="2019-08" db="EMBL/GenBank/DDBJ databases">
        <authorList>
            <person name="Kucharzyk K."/>
            <person name="Murdoch R.W."/>
            <person name="Higgins S."/>
            <person name="Loffler F."/>
        </authorList>
    </citation>
    <scope>NUCLEOTIDE SEQUENCE</scope>
</reference>
<evidence type="ECO:0000256" key="1">
    <source>
        <dbReference type="SAM" id="MobiDB-lite"/>
    </source>
</evidence>
<proteinExistence type="predicted"/>
<dbReference type="EMBL" id="VSSQ01006649">
    <property type="protein sequence ID" value="MPM33404.1"/>
    <property type="molecule type" value="Genomic_DNA"/>
</dbReference>
<comment type="caution">
    <text evidence="2">The sequence shown here is derived from an EMBL/GenBank/DDBJ whole genome shotgun (WGS) entry which is preliminary data.</text>
</comment>